<dbReference type="OrthoDB" id="1429825at2"/>
<protein>
    <submittedName>
        <fullName evidence="5">Transglycosylase</fullName>
    </submittedName>
</protein>
<dbReference type="Proteomes" id="UP000198379">
    <property type="component" value="Unassembled WGS sequence"/>
</dbReference>
<feature type="transmembrane region" description="Helical" evidence="3">
    <location>
        <begin position="12"/>
        <end position="30"/>
    </location>
</feature>
<evidence type="ECO:0000259" key="4">
    <source>
        <dbReference type="Pfam" id="PF00912"/>
    </source>
</evidence>
<keyword evidence="3" id="KW-0812">Transmembrane</keyword>
<gene>
    <name evidence="5" type="ORF">SAMN06265376_105216</name>
</gene>
<dbReference type="RefSeq" id="WP_089372469.1">
    <property type="nucleotide sequence ID" value="NZ_BMEP01000006.1"/>
</dbReference>
<accession>A0A239B044</accession>
<dbReference type="PANTHER" id="PTHR32282">
    <property type="entry name" value="BINDING PROTEIN TRANSPEPTIDASE, PUTATIVE-RELATED"/>
    <property type="match status" value="1"/>
</dbReference>
<organism evidence="5 6">
    <name type="scientific">Dokdonia pacifica</name>
    <dbReference type="NCBI Taxonomy" id="1627892"/>
    <lineage>
        <taxon>Bacteria</taxon>
        <taxon>Pseudomonadati</taxon>
        <taxon>Bacteroidota</taxon>
        <taxon>Flavobacteriia</taxon>
        <taxon>Flavobacteriales</taxon>
        <taxon>Flavobacteriaceae</taxon>
        <taxon>Dokdonia</taxon>
    </lineage>
</organism>
<dbReference type="SUPFAM" id="SSF53955">
    <property type="entry name" value="Lysozyme-like"/>
    <property type="match status" value="1"/>
</dbReference>
<dbReference type="InterPro" id="IPR050396">
    <property type="entry name" value="Glycosyltr_51/Transpeptidase"/>
</dbReference>
<reference evidence="5 6" key="1">
    <citation type="submission" date="2017-06" db="EMBL/GenBank/DDBJ databases">
        <authorList>
            <person name="Kim H.J."/>
            <person name="Triplett B.A."/>
        </authorList>
    </citation>
    <scope>NUCLEOTIDE SEQUENCE [LARGE SCALE GENOMIC DNA]</scope>
    <source>
        <strain evidence="5 6">DSM 25597</strain>
    </source>
</reference>
<dbReference type="GO" id="GO:0008955">
    <property type="term" value="F:peptidoglycan glycosyltransferase activity"/>
    <property type="evidence" value="ECO:0007669"/>
    <property type="project" value="TreeGrafter"/>
</dbReference>
<dbReference type="PANTHER" id="PTHR32282:SF33">
    <property type="entry name" value="PEPTIDOGLYCAN GLYCOSYLTRANSFERASE"/>
    <property type="match status" value="1"/>
</dbReference>
<comment type="pathway">
    <text evidence="1">Cell wall biogenesis; peptidoglycan biosynthesis.</text>
</comment>
<dbReference type="GO" id="GO:0009252">
    <property type="term" value="P:peptidoglycan biosynthetic process"/>
    <property type="evidence" value="ECO:0007669"/>
    <property type="project" value="TreeGrafter"/>
</dbReference>
<sequence>MKSKLTKYIKKVCYLLVILFIGFFSIFQYLKYDFNKHLDQKTFENVILEVQKAEPLPENFINLYEQIHPITNINGLLYDSLREKYDRRCPCRSLSFLTYSPREGFIRHQHSLDIYFHTKKLEKKVSQKACLNAYINTFDFLFNTKGIKDASKYYFDKEPSTLNEEEMITMILMLQNPRRYNPKRSVSQKTLATKIIEIKEKIANQKEY</sequence>
<dbReference type="EMBL" id="FZNY01000005">
    <property type="protein sequence ID" value="SNS00583.1"/>
    <property type="molecule type" value="Genomic_DNA"/>
</dbReference>
<keyword evidence="2" id="KW-0808">Transferase</keyword>
<dbReference type="InterPro" id="IPR036950">
    <property type="entry name" value="PBP_transglycosylase"/>
</dbReference>
<dbReference type="Gene3D" id="1.10.3810.10">
    <property type="entry name" value="Biosynthetic peptidoglycan transglycosylase-like"/>
    <property type="match status" value="1"/>
</dbReference>
<dbReference type="GO" id="GO:0030288">
    <property type="term" value="C:outer membrane-bounded periplasmic space"/>
    <property type="evidence" value="ECO:0007669"/>
    <property type="project" value="TreeGrafter"/>
</dbReference>
<evidence type="ECO:0000313" key="6">
    <source>
        <dbReference type="Proteomes" id="UP000198379"/>
    </source>
</evidence>
<proteinExistence type="predicted"/>
<feature type="domain" description="Glycosyl transferase family 51" evidence="4">
    <location>
        <begin position="117"/>
        <end position="189"/>
    </location>
</feature>
<keyword evidence="3" id="KW-1133">Transmembrane helix</keyword>
<dbReference type="Pfam" id="PF00912">
    <property type="entry name" value="Transgly"/>
    <property type="match status" value="1"/>
</dbReference>
<keyword evidence="3" id="KW-0472">Membrane</keyword>
<evidence type="ECO:0000256" key="2">
    <source>
        <dbReference type="ARBA" id="ARBA00022679"/>
    </source>
</evidence>
<name>A0A239B044_9FLAO</name>
<dbReference type="AlphaFoldDB" id="A0A239B044"/>
<evidence type="ECO:0000256" key="1">
    <source>
        <dbReference type="ARBA" id="ARBA00004752"/>
    </source>
</evidence>
<dbReference type="InterPro" id="IPR001264">
    <property type="entry name" value="Glyco_trans_51"/>
</dbReference>
<evidence type="ECO:0000256" key="3">
    <source>
        <dbReference type="SAM" id="Phobius"/>
    </source>
</evidence>
<keyword evidence="6" id="KW-1185">Reference proteome</keyword>
<dbReference type="InterPro" id="IPR023346">
    <property type="entry name" value="Lysozyme-like_dom_sf"/>
</dbReference>
<evidence type="ECO:0000313" key="5">
    <source>
        <dbReference type="EMBL" id="SNS00583.1"/>
    </source>
</evidence>